<evidence type="ECO:0008006" key="3">
    <source>
        <dbReference type="Google" id="ProtNLM"/>
    </source>
</evidence>
<dbReference type="EMBL" id="CP009571">
    <property type="protein sequence ID" value="AIT05462.1"/>
    <property type="molecule type" value="Genomic_DNA"/>
</dbReference>
<dbReference type="RefSeq" id="WP_038659116.1">
    <property type="nucleotide sequence ID" value="NZ_CP009571.1"/>
</dbReference>
<dbReference type="Proteomes" id="UP000033200">
    <property type="component" value="Chromosome"/>
</dbReference>
<dbReference type="AlphaFoldDB" id="A0A097ED18"/>
<proteinExistence type="predicted"/>
<evidence type="ECO:0000313" key="2">
    <source>
        <dbReference type="Proteomes" id="UP000033200"/>
    </source>
</evidence>
<dbReference type="InterPro" id="IPR029465">
    <property type="entry name" value="ATPgrasp_TupA"/>
</dbReference>
<dbReference type="SUPFAM" id="SSF56059">
    <property type="entry name" value="Glutathione synthetase ATP-binding domain-like"/>
    <property type="match status" value="1"/>
</dbReference>
<dbReference type="Pfam" id="PF14305">
    <property type="entry name" value="ATPgrasp_TupA"/>
    <property type="match status" value="1"/>
</dbReference>
<keyword evidence="2" id="KW-1185">Reference proteome</keyword>
<organism evidence="1 2">
    <name type="scientific">Sphingomonas taxi</name>
    <dbReference type="NCBI Taxonomy" id="1549858"/>
    <lineage>
        <taxon>Bacteria</taxon>
        <taxon>Pseudomonadati</taxon>
        <taxon>Pseudomonadota</taxon>
        <taxon>Alphaproteobacteria</taxon>
        <taxon>Sphingomonadales</taxon>
        <taxon>Sphingomonadaceae</taxon>
        <taxon>Sphingomonas</taxon>
    </lineage>
</organism>
<dbReference type="KEGG" id="stax:MC45_02530"/>
<sequence>MDRTRPPVSCRVADTPAADDDACQAADGVAFDAAAPMTRAFNHVIAGPHFRRRFGRWPLPAADPRSTINDVIFDRMIDPRWTPLERAFVDKETAKREAQRLSPGLRVPETRLVVAMDDVPSPEALFERLHPFVGTATIAKPTHASGGTVFLRDVTGPEDLRRLFWLAQADYASILREMQYWRLPRKIIVEALVPSAAGTSPDDYKFHCVRGQPLVCQVDHSRFGRPWSRLYRVPSFEPMDRDDGLAPPAGHALPTAERIAAMMAAARALSAPFEFVRVDLYDGSDGVYFGELTFTPAASLGIAPAAAGDHAENATHRVYSGIVMAALAGDGQA</sequence>
<gene>
    <name evidence="1" type="ORF">MC45_02530</name>
</gene>
<dbReference type="HOGENOM" id="CLU_833949_0_0_5"/>
<accession>A0A097ED18</accession>
<reference evidence="1 2" key="1">
    <citation type="submission" date="2014-09" db="EMBL/GenBank/DDBJ databases">
        <title>Using Illumina technology Improving SMRT sequencing Genome Assembly by RASTools.</title>
        <authorList>
            <person name="Zhou Y."/>
            <person name="Ma T."/>
            <person name="Liu T."/>
        </authorList>
    </citation>
    <scope>NUCLEOTIDE SEQUENCE [LARGE SCALE GENOMIC DNA]</scope>
    <source>
        <strain evidence="1 2">ATCC 55669</strain>
    </source>
</reference>
<name>A0A097ED18_9SPHN</name>
<evidence type="ECO:0000313" key="1">
    <source>
        <dbReference type="EMBL" id="AIT05462.1"/>
    </source>
</evidence>
<protein>
    <recommendedName>
        <fullName evidence="3">ATP-grasp domain-containing protein</fullName>
    </recommendedName>
</protein>
<dbReference type="eggNOG" id="COG0189">
    <property type="taxonomic scope" value="Bacteria"/>
</dbReference>